<dbReference type="EC" id="3.5.1.111" evidence="3"/>
<dbReference type="PANTHER" id="PTHR23088">
    <property type="entry name" value="NITRILASE-RELATED"/>
    <property type="match status" value="1"/>
</dbReference>
<organism evidence="3">
    <name type="scientific">Veillonella ratti</name>
    <dbReference type="NCBI Taxonomy" id="103892"/>
    <lineage>
        <taxon>Bacteria</taxon>
        <taxon>Bacillati</taxon>
        <taxon>Bacillota</taxon>
        <taxon>Negativicutes</taxon>
        <taxon>Veillonellales</taxon>
        <taxon>Veillonellaceae</taxon>
        <taxon>Veillonella</taxon>
    </lineage>
</organism>
<proteinExistence type="inferred from homology"/>
<gene>
    <name evidence="3" type="ORF">VRLFYP33_01261</name>
</gene>
<dbReference type="RefSeq" id="WP_021841531.1">
    <property type="nucleotide sequence ID" value="NZ_CACRUX010000049.1"/>
</dbReference>
<dbReference type="Gene3D" id="3.60.110.10">
    <property type="entry name" value="Carbon-nitrogen hydrolase"/>
    <property type="match status" value="1"/>
</dbReference>
<dbReference type="InterPro" id="IPR003010">
    <property type="entry name" value="C-N_Hydrolase"/>
</dbReference>
<dbReference type="Pfam" id="PF00795">
    <property type="entry name" value="CN_hydrolase"/>
    <property type="match status" value="1"/>
</dbReference>
<dbReference type="CDD" id="cd07583">
    <property type="entry name" value="nitrilase_5"/>
    <property type="match status" value="1"/>
</dbReference>
<sequence>MNPKIALIQMSSIFAEPEKNFSHAIELMDEAMAQKPDILVLPETFNTGFFPTDNLEELADKEGQTTKKLFSEYAKKHSVNIVAGSVTTLKNNKVFNTAYIFDKHGKLVAEYDKIHGFTPSGEHNYYQGGNKLVTFNLAGMKCGIIICYDIRFCELVRSLALKGIELLFIPAHWPLIRKNHWINLATTRAIENQMYVCAVNACSKAGDTIFGGNSLLINPWGEEICHLDEAEEVQFGTVDLSIIKDIRESINVFRDRKPSLYEL</sequence>
<dbReference type="InterPro" id="IPR036526">
    <property type="entry name" value="C-N_Hydrolase_sf"/>
</dbReference>
<evidence type="ECO:0000256" key="1">
    <source>
        <dbReference type="ARBA" id="ARBA00010613"/>
    </source>
</evidence>
<name>A0A6N3C0H9_9FIRM</name>
<accession>A0A6N3C0H9</accession>
<evidence type="ECO:0000259" key="2">
    <source>
        <dbReference type="PROSITE" id="PS50263"/>
    </source>
</evidence>
<dbReference type="PANTHER" id="PTHR23088:SF27">
    <property type="entry name" value="DEAMINATED GLUTATHIONE AMIDASE"/>
    <property type="match status" value="1"/>
</dbReference>
<dbReference type="EMBL" id="CACRUX010000049">
    <property type="protein sequence ID" value="VYU10526.1"/>
    <property type="molecule type" value="Genomic_DNA"/>
</dbReference>
<comment type="similarity">
    <text evidence="1">Belongs to the carbon-nitrogen hydrolase superfamily. NIT1/NIT2 family.</text>
</comment>
<keyword evidence="3" id="KW-0378">Hydrolase</keyword>
<dbReference type="AlphaFoldDB" id="A0A6N3C0H9"/>
<dbReference type="GO" id="GO:0106008">
    <property type="term" value="F:2-oxoglutaramate amidase activity"/>
    <property type="evidence" value="ECO:0007669"/>
    <property type="project" value="UniProtKB-EC"/>
</dbReference>
<dbReference type="PROSITE" id="PS50263">
    <property type="entry name" value="CN_HYDROLASE"/>
    <property type="match status" value="1"/>
</dbReference>
<protein>
    <submittedName>
        <fullName evidence="3">2-oxoglutaramate amidase</fullName>
        <ecNumber evidence="3">3.5.1.111</ecNumber>
    </submittedName>
</protein>
<feature type="domain" description="CN hydrolase" evidence="2">
    <location>
        <begin position="3"/>
        <end position="240"/>
    </location>
</feature>
<dbReference type="SUPFAM" id="SSF56317">
    <property type="entry name" value="Carbon-nitrogen hydrolase"/>
    <property type="match status" value="1"/>
</dbReference>
<evidence type="ECO:0000313" key="3">
    <source>
        <dbReference type="EMBL" id="VYU10526.1"/>
    </source>
</evidence>
<reference evidence="3" key="1">
    <citation type="submission" date="2019-11" db="EMBL/GenBank/DDBJ databases">
        <authorList>
            <person name="Feng L."/>
        </authorList>
    </citation>
    <scope>NUCLEOTIDE SEQUENCE</scope>
    <source>
        <strain evidence="3">VrattiLFYP33</strain>
    </source>
</reference>